<dbReference type="OrthoDB" id="6713581at2"/>
<dbReference type="InterPro" id="IPR029044">
    <property type="entry name" value="Nucleotide-diphossugar_trans"/>
</dbReference>
<sequence length="241" mass="28317">MQGNFNRNTSVIACTNRPEHFDRLLANFKRQKYLAKELIIILNNDSMELKQYMEKSEKKGDIRLYQIPEKKSLGHCLNYAVTRAKHKVIARFDDDDYYSPYYLNTMMHELNQSKADIVEKRACLVYLESSSKLLLRHPKDQNCYVDQVAGATLMCRKKVFSKVRFQPVSLGESVGFLIRCRRKGYKIYATDCFHYVIRRRANKSSHTWKISDRKLLAQCIEFKESGANYRNYALGQYYANS</sequence>
<dbReference type="PANTHER" id="PTHR22916:SF3">
    <property type="entry name" value="UDP-GLCNAC:BETAGAL BETA-1,3-N-ACETYLGLUCOSAMINYLTRANSFERASE-LIKE PROTEIN 1"/>
    <property type="match status" value="1"/>
</dbReference>
<evidence type="ECO:0000313" key="4">
    <source>
        <dbReference type="Proteomes" id="UP000247459"/>
    </source>
</evidence>
<dbReference type="GO" id="GO:0016758">
    <property type="term" value="F:hexosyltransferase activity"/>
    <property type="evidence" value="ECO:0007669"/>
    <property type="project" value="UniProtKB-ARBA"/>
</dbReference>
<name>A0A2W0C0X6_9BACL</name>
<feature type="domain" description="Glycosyltransferase 2-like" evidence="2">
    <location>
        <begin position="11"/>
        <end position="118"/>
    </location>
</feature>
<dbReference type="PANTHER" id="PTHR22916">
    <property type="entry name" value="GLYCOSYLTRANSFERASE"/>
    <property type="match status" value="1"/>
</dbReference>
<organism evidence="3 4">
    <name type="scientific">Paenibacillus illinoisensis</name>
    <dbReference type="NCBI Taxonomy" id="59845"/>
    <lineage>
        <taxon>Bacteria</taxon>
        <taxon>Bacillati</taxon>
        <taxon>Bacillota</taxon>
        <taxon>Bacilli</taxon>
        <taxon>Bacillales</taxon>
        <taxon>Paenibacillaceae</taxon>
        <taxon>Paenibacillus</taxon>
    </lineage>
</organism>
<evidence type="ECO:0000313" key="3">
    <source>
        <dbReference type="EMBL" id="PYY25903.1"/>
    </source>
</evidence>
<comment type="similarity">
    <text evidence="1">Belongs to the glycosyltransferase 2 family.</text>
</comment>
<accession>A0A2W0C0X6</accession>
<reference evidence="3 4" key="1">
    <citation type="submission" date="2018-01" db="EMBL/GenBank/DDBJ databases">
        <title>Genome sequence of the PGP bacterium Paenibacillus illinoisensis E3.</title>
        <authorList>
            <person name="Rolli E."/>
            <person name="Marasco R."/>
            <person name="Bessem C."/>
            <person name="Michoud G."/>
            <person name="Gaiarsa S."/>
            <person name="Borin S."/>
            <person name="Daffonchio D."/>
        </authorList>
    </citation>
    <scope>NUCLEOTIDE SEQUENCE [LARGE SCALE GENOMIC DNA]</scope>
    <source>
        <strain evidence="3 4">E3</strain>
    </source>
</reference>
<proteinExistence type="inferred from homology"/>
<evidence type="ECO:0000256" key="1">
    <source>
        <dbReference type="ARBA" id="ARBA00006739"/>
    </source>
</evidence>
<dbReference type="InterPro" id="IPR001173">
    <property type="entry name" value="Glyco_trans_2-like"/>
</dbReference>
<dbReference type="AlphaFoldDB" id="A0A2W0C0X6"/>
<dbReference type="SUPFAM" id="SSF53448">
    <property type="entry name" value="Nucleotide-diphospho-sugar transferases"/>
    <property type="match status" value="1"/>
</dbReference>
<comment type="caution">
    <text evidence="3">The sequence shown here is derived from an EMBL/GenBank/DDBJ whole genome shotgun (WGS) entry which is preliminary data.</text>
</comment>
<gene>
    <name evidence="3" type="ORF">PIL02S_05272</name>
</gene>
<dbReference type="EMBL" id="PRLG01000029">
    <property type="protein sequence ID" value="PYY25903.1"/>
    <property type="molecule type" value="Genomic_DNA"/>
</dbReference>
<dbReference type="Pfam" id="PF00535">
    <property type="entry name" value="Glycos_transf_2"/>
    <property type="match status" value="1"/>
</dbReference>
<dbReference type="Gene3D" id="3.90.550.10">
    <property type="entry name" value="Spore Coat Polysaccharide Biosynthesis Protein SpsA, Chain A"/>
    <property type="match status" value="1"/>
</dbReference>
<dbReference type="Proteomes" id="UP000247459">
    <property type="component" value="Unassembled WGS sequence"/>
</dbReference>
<protein>
    <recommendedName>
        <fullName evidence="2">Glycosyltransferase 2-like domain-containing protein</fullName>
    </recommendedName>
</protein>
<evidence type="ECO:0000259" key="2">
    <source>
        <dbReference type="Pfam" id="PF00535"/>
    </source>
</evidence>
<dbReference type="RefSeq" id="WP_110822032.1">
    <property type="nucleotide sequence ID" value="NZ_PRLG01000029.1"/>
</dbReference>